<sequence length="504" mass="56477">MGDGPSRLFQKSVRSGDIQIIREDTLSKPVNRASQPVLCTGVRLECASATVSASEGLSSSAVDRSWRDLSSSTVDCLSRSVVRDTVNSSAYYYLSRAVASWSKTSCLGLALRNASWFESSRGKKFSHEISASVWDRCPPSIVMHLGSYDRSGYKRKKNLLVNHLSLNKSFYSRQLLFKRRVVNRIEKKTSPGISQALRNKSFEVHEEVHCVASEGGGIRRADIVALDKTNSKGFILDPTVRFEMSQTQPSEVNKEKQQIYEPTIPYFREKYQMEGTWEVHGLMIGARGTIPRSTVNTIKTFGIHDIIPKIITSTIKGADKNSIKHTTMRVLLFQTIAPGIPLPPQPVLTLWKTWLDAVNYYAEYYGKIMEVIDALDSTDGSAVAAVKSLPSEQLLEDILFIDSNFKIVSKSITLLESSKLQLSEGLNIVYNVSQTVIQYNTSLISEKVKYIERSGRPSSTTEELKLDILIIVKDNPSSSLTELQSTFDVSRTTIWRLLRCKKYS</sequence>
<reference evidence="1 2" key="1">
    <citation type="journal article" date="2022" name="Allergy">
        <title>Genome assembly and annotation of Periplaneta americana reveal a comprehensive cockroach allergen profile.</title>
        <authorList>
            <person name="Wang L."/>
            <person name="Xiong Q."/>
            <person name="Saelim N."/>
            <person name="Wang L."/>
            <person name="Nong W."/>
            <person name="Wan A.T."/>
            <person name="Shi M."/>
            <person name="Liu X."/>
            <person name="Cao Q."/>
            <person name="Hui J.H.L."/>
            <person name="Sookrung N."/>
            <person name="Leung T.F."/>
            <person name="Tungtrongchitr A."/>
            <person name="Tsui S.K.W."/>
        </authorList>
    </citation>
    <scope>NUCLEOTIDE SEQUENCE [LARGE SCALE GENOMIC DNA]</scope>
    <source>
        <strain evidence="1">PWHHKU_190912</strain>
    </source>
</reference>
<name>A0ABQ8S796_PERAM</name>
<evidence type="ECO:0000313" key="2">
    <source>
        <dbReference type="Proteomes" id="UP001148838"/>
    </source>
</evidence>
<dbReference type="Proteomes" id="UP001148838">
    <property type="component" value="Unassembled WGS sequence"/>
</dbReference>
<dbReference type="EMBL" id="JAJSOF020000033">
    <property type="protein sequence ID" value="KAJ4429751.1"/>
    <property type="molecule type" value="Genomic_DNA"/>
</dbReference>
<gene>
    <name evidence="1" type="ORF">ANN_21955</name>
</gene>
<accession>A0ABQ8S796</accession>
<proteinExistence type="predicted"/>
<keyword evidence="2" id="KW-1185">Reference proteome</keyword>
<comment type="caution">
    <text evidence="1">The sequence shown here is derived from an EMBL/GenBank/DDBJ whole genome shotgun (WGS) entry which is preliminary data.</text>
</comment>
<protein>
    <submittedName>
        <fullName evidence="1">Uncharacterized protein</fullName>
    </submittedName>
</protein>
<organism evidence="1 2">
    <name type="scientific">Periplaneta americana</name>
    <name type="common">American cockroach</name>
    <name type="synonym">Blatta americana</name>
    <dbReference type="NCBI Taxonomy" id="6978"/>
    <lineage>
        <taxon>Eukaryota</taxon>
        <taxon>Metazoa</taxon>
        <taxon>Ecdysozoa</taxon>
        <taxon>Arthropoda</taxon>
        <taxon>Hexapoda</taxon>
        <taxon>Insecta</taxon>
        <taxon>Pterygota</taxon>
        <taxon>Neoptera</taxon>
        <taxon>Polyneoptera</taxon>
        <taxon>Dictyoptera</taxon>
        <taxon>Blattodea</taxon>
        <taxon>Blattoidea</taxon>
        <taxon>Blattidae</taxon>
        <taxon>Blattinae</taxon>
        <taxon>Periplaneta</taxon>
    </lineage>
</organism>
<evidence type="ECO:0000313" key="1">
    <source>
        <dbReference type="EMBL" id="KAJ4429751.1"/>
    </source>
</evidence>